<dbReference type="SMART" id="SM00331">
    <property type="entry name" value="PP2C_SIG"/>
    <property type="match status" value="1"/>
</dbReference>
<dbReference type="InterPro" id="IPR045768">
    <property type="entry name" value="SpoIIE_N"/>
</dbReference>
<dbReference type="SMART" id="SM00332">
    <property type="entry name" value="PP2Cc"/>
    <property type="match status" value="1"/>
</dbReference>
<dbReference type="Gene3D" id="3.60.40.10">
    <property type="entry name" value="PPM-type phosphatase domain"/>
    <property type="match status" value="1"/>
</dbReference>
<keyword evidence="2" id="KW-1133">Transmembrane helix</keyword>
<feature type="transmembrane region" description="Helical" evidence="2">
    <location>
        <begin position="46"/>
        <end position="65"/>
    </location>
</feature>
<dbReference type="OrthoDB" id="9763774at2"/>
<dbReference type="RefSeq" id="WP_122901954.1">
    <property type="nucleotide sequence ID" value="NZ_RHIB01000005.1"/>
</dbReference>
<feature type="transmembrane region" description="Helical" evidence="2">
    <location>
        <begin position="226"/>
        <end position="259"/>
    </location>
</feature>
<protein>
    <submittedName>
        <fullName evidence="4">Stage II sporulation protein E</fullName>
        <ecNumber evidence="4">3.1.3.16</ecNumber>
    </submittedName>
</protein>
<reference evidence="4 5" key="1">
    <citation type="submission" date="2018-10" db="EMBL/GenBank/DDBJ databases">
        <title>Bacillus Keqinensis sp. nov., a moderately halophilic bacterium isolated from a saline-alkaline lake.</title>
        <authorList>
            <person name="Wang H."/>
        </authorList>
    </citation>
    <scope>NUCLEOTIDE SEQUENCE [LARGE SCALE GENOMIC DNA]</scope>
    <source>
        <strain evidence="4 5">KQ-3</strain>
    </source>
</reference>
<dbReference type="InterPro" id="IPR036457">
    <property type="entry name" value="PPM-type-like_dom_sf"/>
</dbReference>
<organism evidence="4 5">
    <name type="scientific">Alteribacter keqinensis</name>
    <dbReference type="NCBI Taxonomy" id="2483800"/>
    <lineage>
        <taxon>Bacteria</taxon>
        <taxon>Bacillati</taxon>
        <taxon>Bacillota</taxon>
        <taxon>Bacilli</taxon>
        <taxon>Bacillales</taxon>
        <taxon>Bacillaceae</taxon>
        <taxon>Alteribacter</taxon>
    </lineage>
</organism>
<dbReference type="SUPFAM" id="SSF81606">
    <property type="entry name" value="PP2C-like"/>
    <property type="match status" value="1"/>
</dbReference>
<name>A0A3M7TKM7_9BACI</name>
<feature type="transmembrane region" description="Helical" evidence="2">
    <location>
        <begin position="194"/>
        <end position="214"/>
    </location>
</feature>
<dbReference type="PROSITE" id="PS51746">
    <property type="entry name" value="PPM_2"/>
    <property type="match status" value="1"/>
</dbReference>
<proteinExistence type="predicted"/>
<dbReference type="Pfam" id="PF19732">
    <property type="entry name" value="SpoIIE_N"/>
    <property type="match status" value="1"/>
</dbReference>
<dbReference type="NCBIfam" id="TIGR02865">
    <property type="entry name" value="spore_II_E"/>
    <property type="match status" value="1"/>
</dbReference>
<dbReference type="PANTHER" id="PTHR43156">
    <property type="entry name" value="STAGE II SPORULATION PROTEIN E-RELATED"/>
    <property type="match status" value="1"/>
</dbReference>
<dbReference type="InterPro" id="IPR052016">
    <property type="entry name" value="Bact_Sigma-Reg"/>
</dbReference>
<feature type="transmembrane region" description="Helical" evidence="2">
    <location>
        <begin position="85"/>
        <end position="115"/>
    </location>
</feature>
<dbReference type="InterPro" id="IPR001932">
    <property type="entry name" value="PPM-type_phosphatase-like_dom"/>
</dbReference>
<evidence type="ECO:0000313" key="4">
    <source>
        <dbReference type="EMBL" id="RNA66032.1"/>
    </source>
</evidence>
<dbReference type="Pfam" id="PF07228">
    <property type="entry name" value="SpoIIE"/>
    <property type="match status" value="1"/>
</dbReference>
<gene>
    <name evidence="4" type="primary">spoIIE</name>
    <name evidence="4" type="ORF">EBO34_19970</name>
</gene>
<dbReference type="PANTHER" id="PTHR43156:SF2">
    <property type="entry name" value="STAGE II SPORULATION PROTEIN E"/>
    <property type="match status" value="1"/>
</dbReference>
<dbReference type="AlphaFoldDB" id="A0A3M7TKM7"/>
<evidence type="ECO:0000256" key="2">
    <source>
        <dbReference type="SAM" id="Phobius"/>
    </source>
</evidence>
<dbReference type="EC" id="3.1.3.16" evidence="4"/>
<keyword evidence="2" id="KW-0472">Membrane</keyword>
<dbReference type="EMBL" id="RHIB01000005">
    <property type="protein sequence ID" value="RNA66032.1"/>
    <property type="molecule type" value="Genomic_DNA"/>
</dbReference>
<keyword evidence="1 4" id="KW-0378">Hydrolase</keyword>
<evidence type="ECO:0000259" key="3">
    <source>
        <dbReference type="PROSITE" id="PS51746"/>
    </source>
</evidence>
<accession>A0A3M7TKM7</accession>
<evidence type="ECO:0000256" key="1">
    <source>
        <dbReference type="ARBA" id="ARBA00022801"/>
    </source>
</evidence>
<sequence>MLGRLTYRATSQTSAIPIPAKPFSRLSKRLVAWLEKPSVKDAKRTFWIILIGFLLGRAVILMHLLPFAVPFLAVMLHWQKSKAKWALLAIWAGAATISVSFAAYAVGATIAYLILHRIITVLRPQSNMIPMTVFITVAAVRFSVISVQEGISSYGAMIAGVEAGLALVVTLIFFQSIPILFERKNKMSLRHEEVVSIVIFLASVMTGTVGWLLYNLSVEFIIARYLVLVFAFVGGAAIGSTVGVVVGLILSLANVANLFHMSLLAFSGLLGGLLKEGKKIGVCLGLLIGTGLMGMYGDNQTALSVSMMETGVAIAIFLLTPKKWIEHLARYIPGTAEHAVEQQQYLRKIRDLTAGKVEQFSRLFYTLSNSFSDVNEEAPGKEPGRDVDLFLSKITEKTCQTCMKKHQCWTRKFSETYNIMERTMQEIEDNKDVYDRRLMSDLHAHCIKHDKVIRAVKDEIGQIHANKQLRKQIMESRRLVADQLRGVSKVMEDFAKDIQREQKTHELQEDQISESLLKAGIPVEQVEVYSLDNGNVDIEMIISHNEYNEGEKVIAPLLSHILKETIVVKHTEKASLAGGAERLVFGSAKQYVVSTGASQTAKGGKWISGDSYSTMELGAGKYALAISDGMGNGKRAHLESNDTIELLKNILRSGIEETVAIKSINSVLALRSEEEMFSTLDLVMIDMQDASAKFLKVGSIPSFLKRGRQVKMIESGNLPIGMITDVEVDVVNEQLKSGDLLIMMSDGIFDGPANIENREVWMKRVINEMKTNDPQEVADLLMERVIREGGGIHDDMTVVVARIDHHLPKWATIPVAFEEKAFAKSSG</sequence>
<dbReference type="Proteomes" id="UP000278746">
    <property type="component" value="Unassembled WGS sequence"/>
</dbReference>
<feature type="transmembrane region" description="Helical" evidence="2">
    <location>
        <begin position="151"/>
        <end position="174"/>
    </location>
</feature>
<dbReference type="InterPro" id="IPR014221">
    <property type="entry name" value="SpoII_E"/>
</dbReference>
<feature type="domain" description="PPM-type phosphatase" evidence="3">
    <location>
        <begin position="594"/>
        <end position="803"/>
    </location>
</feature>
<comment type="caution">
    <text evidence="4">The sequence shown here is derived from an EMBL/GenBank/DDBJ whole genome shotgun (WGS) entry which is preliminary data.</text>
</comment>
<feature type="transmembrane region" description="Helical" evidence="2">
    <location>
        <begin position="127"/>
        <end position="145"/>
    </location>
</feature>
<keyword evidence="5" id="KW-1185">Reference proteome</keyword>
<dbReference type="GO" id="GO:0004722">
    <property type="term" value="F:protein serine/threonine phosphatase activity"/>
    <property type="evidence" value="ECO:0007669"/>
    <property type="project" value="UniProtKB-EC"/>
</dbReference>
<evidence type="ECO:0000313" key="5">
    <source>
        <dbReference type="Proteomes" id="UP000278746"/>
    </source>
</evidence>
<keyword evidence="2" id="KW-0812">Transmembrane</keyword>